<feature type="transmembrane region" description="Helical" evidence="1">
    <location>
        <begin position="90"/>
        <end position="111"/>
    </location>
</feature>
<keyword evidence="1" id="KW-1133">Transmembrane helix</keyword>
<dbReference type="EMBL" id="BAABDS010000035">
    <property type="protein sequence ID" value="GAA3713734.1"/>
    <property type="molecule type" value="Genomic_DNA"/>
</dbReference>
<keyword evidence="2" id="KW-0378">Hydrolase</keyword>
<dbReference type="PANTHER" id="PTHR40031">
    <property type="entry name" value="HYPOTHETICAL MEMBRANE SPANNING PROTEIN"/>
    <property type="match status" value="1"/>
</dbReference>
<accession>A0ABP7E8U3</accession>
<keyword evidence="1" id="KW-0472">Membrane</keyword>
<feature type="transmembrane region" description="Helical" evidence="1">
    <location>
        <begin position="123"/>
        <end position="148"/>
    </location>
</feature>
<proteinExistence type="predicted"/>
<gene>
    <name evidence="2" type="ORF">GCM10022421_21270</name>
</gene>
<dbReference type="PANTHER" id="PTHR40031:SF1">
    <property type="entry name" value="MEMBRANE-BOUND METAL-DEPENDENT HYDROLASE"/>
    <property type="match status" value="1"/>
</dbReference>
<dbReference type="GO" id="GO:0016787">
    <property type="term" value="F:hydrolase activity"/>
    <property type="evidence" value="ECO:0007669"/>
    <property type="project" value="UniProtKB-KW"/>
</dbReference>
<keyword evidence="3" id="KW-1185">Reference proteome</keyword>
<dbReference type="RefSeq" id="WP_344964839.1">
    <property type="nucleotide sequence ID" value="NZ_BAABDS010000035.1"/>
</dbReference>
<dbReference type="InterPro" id="IPR053170">
    <property type="entry name" value="Transcription_regulator"/>
</dbReference>
<feature type="transmembrane region" description="Helical" evidence="1">
    <location>
        <begin position="160"/>
        <end position="179"/>
    </location>
</feature>
<keyword evidence="1" id="KW-0812">Transmembrane</keyword>
<evidence type="ECO:0000313" key="2">
    <source>
        <dbReference type="EMBL" id="GAA3713734.1"/>
    </source>
</evidence>
<organism evidence="2 3">
    <name type="scientific">Oceanisphaera sediminis</name>
    <dbReference type="NCBI Taxonomy" id="981381"/>
    <lineage>
        <taxon>Bacteria</taxon>
        <taxon>Pseudomonadati</taxon>
        <taxon>Pseudomonadota</taxon>
        <taxon>Gammaproteobacteria</taxon>
        <taxon>Aeromonadales</taxon>
        <taxon>Aeromonadaceae</taxon>
        <taxon>Oceanisphaera</taxon>
    </lineage>
</organism>
<sequence length="354" mass="40097">MDSLSQLSLGAAVGVAVMGKRTGVGKAALIGAFFGTLPDLDVLIDYGDPISNMTYHRGDSHSLFYLGLLSPLFAWLLCRLPGQRRHWRRWTLTLALILITHVLLDNMTVYGTQLARPFTDYPFGIGSIFIMDPLYTLPLLLGLTVALFRRGSRGLSANRLGVGLSTLYLCWSLVAQWQVGQTADRVLAEQGIEVERRLITPTAFNTLLWRVLVITPDGYLEGFISLLDREEPQFIGHQQGRDLYKKWQQHPQVARLAWFSKGFFRMSERRGQLLITDLRMGQEPSYTFSFVVAERGPTQQWQALSIPRQLGERPPMRPAFNWLWRRALGEPLPPLHRWLDDSHHHAGPVSAPAR</sequence>
<comment type="caution">
    <text evidence="2">The sequence shown here is derived from an EMBL/GenBank/DDBJ whole genome shotgun (WGS) entry which is preliminary data.</text>
</comment>
<reference evidence="3" key="1">
    <citation type="journal article" date="2019" name="Int. J. Syst. Evol. Microbiol.">
        <title>The Global Catalogue of Microorganisms (GCM) 10K type strain sequencing project: providing services to taxonomists for standard genome sequencing and annotation.</title>
        <authorList>
            <consortium name="The Broad Institute Genomics Platform"/>
            <consortium name="The Broad Institute Genome Sequencing Center for Infectious Disease"/>
            <person name="Wu L."/>
            <person name="Ma J."/>
        </authorList>
    </citation>
    <scope>NUCLEOTIDE SEQUENCE [LARGE SCALE GENOMIC DNA]</scope>
    <source>
        <strain evidence="3">JCM 17329</strain>
    </source>
</reference>
<dbReference type="Proteomes" id="UP001501479">
    <property type="component" value="Unassembled WGS sequence"/>
</dbReference>
<feature type="transmembrane region" description="Helical" evidence="1">
    <location>
        <begin position="62"/>
        <end position="78"/>
    </location>
</feature>
<dbReference type="Pfam" id="PF04307">
    <property type="entry name" value="YdjM"/>
    <property type="match status" value="1"/>
</dbReference>
<protein>
    <submittedName>
        <fullName evidence="2">Metal-dependent hydrolase</fullName>
    </submittedName>
</protein>
<name>A0ABP7E8U3_9GAMM</name>
<evidence type="ECO:0000256" key="1">
    <source>
        <dbReference type="SAM" id="Phobius"/>
    </source>
</evidence>
<evidence type="ECO:0000313" key="3">
    <source>
        <dbReference type="Proteomes" id="UP001501479"/>
    </source>
</evidence>
<dbReference type="InterPro" id="IPR007404">
    <property type="entry name" value="YdjM-like"/>
</dbReference>